<dbReference type="eggNOG" id="KOG1366">
    <property type="taxonomic scope" value="Eukaryota"/>
</dbReference>
<dbReference type="EMBL" id="ACOU01000007">
    <property type="protein sequence ID" value="EKX72081.1"/>
    <property type="molecule type" value="Genomic_DNA"/>
</dbReference>
<feature type="domain" description="Complement component 3 CUB" evidence="2">
    <location>
        <begin position="561"/>
        <end position="590"/>
    </location>
</feature>
<sequence>MPPSINIRNKCPNGEQGDHQIGNCKCYGSFKAYLRNLNTNHDGPKYRVCRHKSNRIPRINSLKYGGGVLTDLNGNGLTTEHTEITEVYTYYSPTYDTGDDWNIEKPLLLIIKEHGSTQYHWYENTAESNTKWNAIPSVDTQFNGGLTPTPEFREKLIKLTCDLYNLHIVDIHAKDNYRCACGEKNVTIVPVESERSTDDGYTKYKHEYGKGTRSIRYGEVEIKDEDGGSLPLDSNHTRELFVYYWDKDKERTKPLLMEVYVRGFTEKPVPVANNGKEDNSEWQMILDYSNFELKGEKLEEQLKEQKCKLFKPVVIDVSFHRTGEYYDIECKKEKCPGKVKVTSVPLPGLTDYTAWRHTYENDGEKTFTVTGFTDGSGMDPDELTIWDVKEVLVFLPDCPKLGAEDTEAPFIIRVSTGNGYAYMWSNNSCRNGGKQELEEILGSKGQNTASGLKTIHTLEYDEEEEELDAVKTAAHQGTQADEAQHPPPPLPADGAGVNLGQELWDDITTTAASVLGESIVAGAAGLYATSEIIRETLPLALQMADTVVTAEAEALPTPAEQDRGQNGVQREEVPAADLSDQVPDTESETKILLQGTPVAQMAEDAIDGEREKQMTALFNSLSSLPDGYPIVGPGPQPPHHIGVDGDPIVIATTIPKSADVQEFPTDPFPRPILSSSPLQPSGVEGYPLPRPRSKGFPIPFASINPPHLPLSSGGPGSPIAPFATYGLGVVDLDEYGTTMRGYTSKVEEWDETLPIPPIFETFETVPFQDPADVFVQAYTKFTTGDVPEGGKQVVSALSQQLDATSSETQHSNQSNIVTGVHSGTSTVAGTQPGDGAGGSARAEKAAETVATGSVLWTAFGSTSCTPDLIILLGSLRRPLG</sequence>
<reference evidence="3 4" key="1">
    <citation type="journal article" date="2012" name="BMC Genomics">
        <title>Comparative genomic analysis and phylogenetic position of Theileria equi.</title>
        <authorList>
            <person name="Kappmeyer L.S."/>
            <person name="Thiagarajan M."/>
            <person name="Herndon D.R."/>
            <person name="Ramsay J.D."/>
            <person name="Caler E."/>
            <person name="Djikeng A."/>
            <person name="Gillespie J.J."/>
            <person name="Lau A.O."/>
            <person name="Roalson E.H."/>
            <person name="Silva J.C."/>
            <person name="Silva M.G."/>
            <person name="Suarez C.E."/>
            <person name="Ueti M.W."/>
            <person name="Nene V.M."/>
            <person name="Mealey R.H."/>
            <person name="Knowles D.P."/>
            <person name="Brayton K.A."/>
        </authorList>
    </citation>
    <scope>NUCLEOTIDE SEQUENCE [LARGE SCALE GENOMIC DNA]</scope>
    <source>
        <strain evidence="3 4">WA</strain>
    </source>
</reference>
<dbReference type="RefSeq" id="XP_004831533.1">
    <property type="nucleotide sequence ID" value="XM_004831476.1"/>
</dbReference>
<evidence type="ECO:0000256" key="1">
    <source>
        <dbReference type="SAM" id="MobiDB-lite"/>
    </source>
</evidence>
<dbReference type="InterPro" id="IPR049466">
    <property type="entry name" value="C3_CUB1"/>
</dbReference>
<dbReference type="KEGG" id="beq:BEWA_045450"/>
<keyword evidence="4" id="KW-1185">Reference proteome</keyword>
<protein>
    <recommendedName>
        <fullName evidence="2">Complement component 3 CUB domain-containing protein</fullName>
    </recommendedName>
</protein>
<dbReference type="VEuPathDB" id="PiroplasmaDB:BEWA_045450"/>
<gene>
    <name evidence="3" type="ORF">BEWA_045450</name>
</gene>
<accession>L1L9A6</accession>
<organism evidence="3 4">
    <name type="scientific">Theileria equi strain WA</name>
    <dbReference type="NCBI Taxonomy" id="1537102"/>
    <lineage>
        <taxon>Eukaryota</taxon>
        <taxon>Sar</taxon>
        <taxon>Alveolata</taxon>
        <taxon>Apicomplexa</taxon>
        <taxon>Aconoidasida</taxon>
        <taxon>Piroplasmida</taxon>
        <taxon>Theileriidae</taxon>
        <taxon>Theileria</taxon>
    </lineage>
</organism>
<evidence type="ECO:0000313" key="3">
    <source>
        <dbReference type="EMBL" id="EKX72081.1"/>
    </source>
</evidence>
<name>L1L9A6_THEEQ</name>
<comment type="caution">
    <text evidence="3">The sequence shown here is derived from an EMBL/GenBank/DDBJ whole genome shotgun (WGS) entry which is preliminary data.</text>
</comment>
<feature type="region of interest" description="Disordered" evidence="1">
    <location>
        <begin position="556"/>
        <end position="588"/>
    </location>
</feature>
<dbReference type="Pfam" id="PF21406">
    <property type="entry name" value="C3_CUB1"/>
    <property type="match status" value="1"/>
</dbReference>
<feature type="region of interest" description="Disordered" evidence="1">
    <location>
        <begin position="471"/>
        <end position="496"/>
    </location>
</feature>
<dbReference type="AlphaFoldDB" id="L1L9A6"/>
<dbReference type="Gene3D" id="2.60.120.1540">
    <property type="match status" value="1"/>
</dbReference>
<dbReference type="GeneID" id="15805071"/>
<proteinExistence type="predicted"/>
<evidence type="ECO:0000313" key="4">
    <source>
        <dbReference type="Proteomes" id="UP000031512"/>
    </source>
</evidence>
<dbReference type="STRING" id="1537102.L1L9A6"/>
<dbReference type="OrthoDB" id="6359008at2759"/>
<dbReference type="Proteomes" id="UP000031512">
    <property type="component" value="Unassembled WGS sequence"/>
</dbReference>
<feature type="compositionally biased region" description="Polar residues" evidence="1">
    <location>
        <begin position="803"/>
        <end position="829"/>
    </location>
</feature>
<evidence type="ECO:0000259" key="2">
    <source>
        <dbReference type="Pfam" id="PF21406"/>
    </source>
</evidence>
<feature type="region of interest" description="Disordered" evidence="1">
    <location>
        <begin position="803"/>
        <end position="844"/>
    </location>
</feature>